<feature type="transmembrane region" description="Helical" evidence="1">
    <location>
        <begin position="105"/>
        <end position="129"/>
    </location>
</feature>
<dbReference type="EMBL" id="JAPMLT010000002">
    <property type="protein sequence ID" value="MCX7569611.1"/>
    <property type="molecule type" value="Genomic_DNA"/>
</dbReference>
<keyword evidence="1" id="KW-1133">Transmembrane helix</keyword>
<feature type="transmembrane region" description="Helical" evidence="1">
    <location>
        <begin position="149"/>
        <end position="166"/>
    </location>
</feature>
<name>A0ABT3WY95_9BACL</name>
<dbReference type="Pfam" id="PF12730">
    <property type="entry name" value="ABC2_membrane_4"/>
    <property type="match status" value="1"/>
</dbReference>
<comment type="caution">
    <text evidence="2">The sequence shown here is derived from an EMBL/GenBank/DDBJ whole genome shotgun (WGS) entry which is preliminary data.</text>
</comment>
<dbReference type="PANTHER" id="PTHR37305:SF1">
    <property type="entry name" value="MEMBRANE PROTEIN"/>
    <property type="match status" value="1"/>
</dbReference>
<evidence type="ECO:0000256" key="1">
    <source>
        <dbReference type="SAM" id="Phobius"/>
    </source>
</evidence>
<accession>A0ABT3WY95</accession>
<feature type="transmembrane region" description="Helical" evidence="1">
    <location>
        <begin position="58"/>
        <end position="84"/>
    </location>
</feature>
<evidence type="ECO:0000313" key="3">
    <source>
        <dbReference type="Proteomes" id="UP001208017"/>
    </source>
</evidence>
<evidence type="ECO:0000313" key="2">
    <source>
        <dbReference type="EMBL" id="MCX7569611.1"/>
    </source>
</evidence>
<reference evidence="2 3" key="1">
    <citation type="submission" date="2022-11" db="EMBL/GenBank/DDBJ databases">
        <title>Study of microbial diversity in lake waters.</title>
        <authorList>
            <person name="Zhang J."/>
        </authorList>
    </citation>
    <scope>NUCLEOTIDE SEQUENCE [LARGE SCALE GENOMIC DNA]</scope>
    <source>
        <strain evidence="2 3">DT12</strain>
    </source>
</reference>
<feature type="transmembrane region" description="Helical" evidence="1">
    <location>
        <begin position="219"/>
        <end position="240"/>
    </location>
</feature>
<gene>
    <name evidence="2" type="ORF">OS242_06515</name>
</gene>
<keyword evidence="1" id="KW-0472">Membrane</keyword>
<organism evidence="2 3">
    <name type="scientific">Tumebacillus lacus</name>
    <dbReference type="NCBI Taxonomy" id="2995335"/>
    <lineage>
        <taxon>Bacteria</taxon>
        <taxon>Bacillati</taxon>
        <taxon>Bacillota</taxon>
        <taxon>Bacilli</taxon>
        <taxon>Bacillales</taxon>
        <taxon>Alicyclobacillaceae</taxon>
        <taxon>Tumebacillus</taxon>
    </lineage>
</organism>
<feature type="transmembrane region" description="Helical" evidence="1">
    <location>
        <begin position="178"/>
        <end position="199"/>
    </location>
</feature>
<dbReference type="Proteomes" id="UP001208017">
    <property type="component" value="Unassembled WGS sequence"/>
</dbReference>
<dbReference type="CDD" id="cd21809">
    <property type="entry name" value="ABC-2_lan_permease-like"/>
    <property type="match status" value="1"/>
</dbReference>
<feature type="transmembrane region" description="Helical" evidence="1">
    <location>
        <begin position="20"/>
        <end position="38"/>
    </location>
</feature>
<keyword evidence="3" id="KW-1185">Reference proteome</keyword>
<keyword evidence="1" id="KW-0812">Transmembrane</keyword>
<protein>
    <submittedName>
        <fullName evidence="2">ABC transporter permease</fullName>
    </submittedName>
</protein>
<proteinExistence type="predicted"/>
<dbReference type="PANTHER" id="PTHR37305">
    <property type="entry name" value="INTEGRAL MEMBRANE PROTEIN-RELATED"/>
    <property type="match status" value="1"/>
</dbReference>
<sequence length="245" mass="27165">MSATTLSGLASERVKLTRTWLVWLAILAPVGIYGMNWFNFDLRYEYLFPPGTDVWDVVIRNFHMLSSLALPFGATLLAAMIAGLEHQADAWKQMLALPVSRTRIFFSKWLWVAGLLLLSSVLLVAAMLVLGWQFGFAVEDGWRVAAREGLLPFLATLPLVSIQLWLSCTMRNQATPFAVGLVGALFAPPMAGSMIGKWIPYAYPSMAFPSPKNPFDPEWTAWLGLGVGLVTLIVCALDFARRDVR</sequence>
<dbReference type="RefSeq" id="WP_267150846.1">
    <property type="nucleotide sequence ID" value="NZ_JAPMLT010000002.1"/>
</dbReference>